<gene>
    <name evidence="7" type="ORF">SAMN04487908_12726</name>
</gene>
<evidence type="ECO:0000259" key="6">
    <source>
        <dbReference type="Pfam" id="PF07291"/>
    </source>
</evidence>
<dbReference type="Proteomes" id="UP000184172">
    <property type="component" value="Unassembled WGS sequence"/>
</dbReference>
<feature type="transmembrane region" description="Helical" evidence="5">
    <location>
        <begin position="52"/>
        <end position="75"/>
    </location>
</feature>
<evidence type="ECO:0000313" key="7">
    <source>
        <dbReference type="EMBL" id="SHJ82890.1"/>
    </source>
</evidence>
<reference evidence="8" key="1">
    <citation type="submission" date="2016-11" db="EMBL/GenBank/DDBJ databases">
        <authorList>
            <person name="Varghese N."/>
            <person name="Submissions S."/>
        </authorList>
    </citation>
    <scope>NUCLEOTIDE SEQUENCE [LARGE SCALE GENOMIC DNA]</scope>
    <source>
        <strain evidence="8">DSM 26349</strain>
    </source>
</reference>
<accession>A0A1M6MHV5</accession>
<dbReference type="AlphaFoldDB" id="A0A1M6MHV5"/>
<feature type="transmembrane region" description="Helical" evidence="5">
    <location>
        <begin position="124"/>
        <end position="141"/>
    </location>
</feature>
<evidence type="ECO:0000256" key="3">
    <source>
        <dbReference type="ARBA" id="ARBA00022989"/>
    </source>
</evidence>
<evidence type="ECO:0000256" key="5">
    <source>
        <dbReference type="SAM" id="Phobius"/>
    </source>
</evidence>
<dbReference type="STRING" id="797419.SAMN05216556_12528"/>
<evidence type="ECO:0000256" key="4">
    <source>
        <dbReference type="ARBA" id="ARBA00023136"/>
    </source>
</evidence>
<evidence type="ECO:0000256" key="2">
    <source>
        <dbReference type="ARBA" id="ARBA00022692"/>
    </source>
</evidence>
<dbReference type="Pfam" id="PF07291">
    <property type="entry name" value="MauE"/>
    <property type="match status" value="1"/>
</dbReference>
<dbReference type="RefSeq" id="WP_083540821.1">
    <property type="nucleotide sequence ID" value="NZ_FNNS01000025.1"/>
</dbReference>
<organism evidence="7 8">
    <name type="scientific">Aequorivita viscosa</name>
    <dbReference type="NCBI Taxonomy" id="797419"/>
    <lineage>
        <taxon>Bacteria</taxon>
        <taxon>Pseudomonadati</taxon>
        <taxon>Bacteroidota</taxon>
        <taxon>Flavobacteriia</taxon>
        <taxon>Flavobacteriales</taxon>
        <taxon>Flavobacteriaceae</taxon>
        <taxon>Aequorivita</taxon>
    </lineage>
</organism>
<keyword evidence="8" id="KW-1185">Reference proteome</keyword>
<dbReference type="GO" id="GO:0030416">
    <property type="term" value="P:methylamine metabolic process"/>
    <property type="evidence" value="ECO:0007669"/>
    <property type="project" value="InterPro"/>
</dbReference>
<keyword evidence="3 5" id="KW-1133">Transmembrane helix</keyword>
<protein>
    <submittedName>
        <fullName evidence="7">Uncharacterized membrane protein YphA, DoxX/SURF4 family</fullName>
    </submittedName>
</protein>
<feature type="transmembrane region" description="Helical" evidence="5">
    <location>
        <begin position="15"/>
        <end position="32"/>
    </location>
</feature>
<proteinExistence type="predicted"/>
<feature type="transmembrane region" description="Helical" evidence="5">
    <location>
        <begin position="150"/>
        <end position="170"/>
    </location>
</feature>
<feature type="transmembrane region" description="Helical" evidence="5">
    <location>
        <begin position="82"/>
        <end position="104"/>
    </location>
</feature>
<dbReference type="GO" id="GO:0016020">
    <property type="term" value="C:membrane"/>
    <property type="evidence" value="ECO:0007669"/>
    <property type="project" value="UniProtKB-SubCell"/>
</dbReference>
<feature type="domain" description="Methylamine utilisation protein MauE" evidence="6">
    <location>
        <begin position="13"/>
        <end position="139"/>
    </location>
</feature>
<evidence type="ECO:0000256" key="1">
    <source>
        <dbReference type="ARBA" id="ARBA00004141"/>
    </source>
</evidence>
<dbReference type="EMBL" id="FQYV01000027">
    <property type="protein sequence ID" value="SHJ82890.1"/>
    <property type="molecule type" value="Genomic_DNA"/>
</dbReference>
<dbReference type="InterPro" id="IPR009908">
    <property type="entry name" value="Methylamine_util_MauE"/>
</dbReference>
<evidence type="ECO:0000313" key="8">
    <source>
        <dbReference type="Proteomes" id="UP000184172"/>
    </source>
</evidence>
<name>A0A1M6MHV5_9FLAO</name>
<keyword evidence="2 5" id="KW-0812">Transmembrane</keyword>
<dbReference type="OrthoDB" id="673785at2"/>
<sequence length="509" mass="58642">MTFVNSILTYSKKHFVLVVAYLYVLLFVYAAVSKVLDFETFTLQLAQSPLLSAYAGIISWLVPGVEILISIFLMIPRYRRVALYASFFLMVMFTTYIVIILNFSDFIPCSCGGVLEKLGWTEHLIFNIVFIVLAALAILFTKPRFTKRKLLALVILVVVGIGVVALLFAFSEKKMHRNNAFQRRYMPHPIENVGEFDLESDTYYIAGMDGSSIYLGDYRAPLYLTRFDLSLKKFEKSTITISNTELPYRRVRIVVRGPYFYLVDGTVPIIFRGRLEDKLATMYYDQAYFTQFVLTDSANLGLVTTSSETGNTILALVLKTDVKDSLIFNHRILTEQMDGVFDSDGSLLWNSNHRQFIYVYRYRNSFEVSDFNLSHLYSGKTIDTISQAIIDLEYYERKEQYRLGANTVVVNKASTTCGDYLFIESDRLGKYDDGDLRRTSSIIDVYNLREDSYEFSFYLYHEPNEALKEFRVFGDRLVAIIGETLQIYKLKPEYFNSGSNTTHTAQYQD</sequence>
<keyword evidence="4 5" id="KW-0472">Membrane</keyword>
<comment type="subcellular location">
    <subcellularLocation>
        <location evidence="1">Membrane</location>
        <topology evidence="1">Multi-pass membrane protein</topology>
    </subcellularLocation>
</comment>